<feature type="domain" description="G-protein coupled receptors family 1 profile" evidence="9">
    <location>
        <begin position="43"/>
        <end position="375"/>
    </location>
</feature>
<feature type="transmembrane region" description="Helical" evidence="8">
    <location>
        <begin position="191"/>
        <end position="214"/>
    </location>
</feature>
<evidence type="ECO:0000256" key="8">
    <source>
        <dbReference type="SAM" id="Phobius"/>
    </source>
</evidence>
<dbReference type="OrthoDB" id="6234217at2759"/>
<dbReference type="Gene3D" id="1.20.1070.10">
    <property type="entry name" value="Rhodopsin 7-helix transmembrane proteins"/>
    <property type="match status" value="1"/>
</dbReference>
<dbReference type="EMBL" id="UXSR01005812">
    <property type="protein sequence ID" value="VDD83712.1"/>
    <property type="molecule type" value="Genomic_DNA"/>
</dbReference>
<keyword evidence="3 8" id="KW-1133">Transmembrane helix</keyword>
<accession>A0A0R3UPE2</accession>
<proteinExistence type="predicted"/>
<keyword evidence="5 8" id="KW-0472">Membrane</keyword>
<evidence type="ECO:0000313" key="10">
    <source>
        <dbReference type="EMBL" id="VDD83712.1"/>
    </source>
</evidence>
<dbReference type="GO" id="GO:0005886">
    <property type="term" value="C:plasma membrane"/>
    <property type="evidence" value="ECO:0007669"/>
    <property type="project" value="TreeGrafter"/>
</dbReference>
<comment type="subcellular location">
    <subcellularLocation>
        <location evidence="1">Membrane</location>
        <topology evidence="1">Multi-pass membrane protein</topology>
    </subcellularLocation>
</comment>
<feature type="transmembrane region" description="Helical" evidence="8">
    <location>
        <begin position="150"/>
        <end position="171"/>
    </location>
</feature>
<evidence type="ECO:0000256" key="6">
    <source>
        <dbReference type="ARBA" id="ARBA00023170"/>
    </source>
</evidence>
<keyword evidence="2 8" id="KW-0812">Transmembrane</keyword>
<keyword evidence="6" id="KW-0675">Receptor</keyword>
<evidence type="ECO:0000256" key="3">
    <source>
        <dbReference type="ARBA" id="ARBA00022989"/>
    </source>
</evidence>
<evidence type="ECO:0000313" key="12">
    <source>
        <dbReference type="WBParaSite" id="MCU_009695-RA"/>
    </source>
</evidence>
<feature type="transmembrane region" description="Helical" evidence="8">
    <location>
        <begin position="319"/>
        <end position="340"/>
    </location>
</feature>
<dbReference type="PANTHER" id="PTHR24243">
    <property type="entry name" value="G-PROTEIN COUPLED RECEPTOR"/>
    <property type="match status" value="1"/>
</dbReference>
<organism evidence="12">
    <name type="scientific">Mesocestoides corti</name>
    <name type="common">Flatworm</name>
    <dbReference type="NCBI Taxonomy" id="53468"/>
    <lineage>
        <taxon>Eukaryota</taxon>
        <taxon>Metazoa</taxon>
        <taxon>Spiralia</taxon>
        <taxon>Lophotrochozoa</taxon>
        <taxon>Platyhelminthes</taxon>
        <taxon>Cestoda</taxon>
        <taxon>Eucestoda</taxon>
        <taxon>Cyclophyllidea</taxon>
        <taxon>Mesocestoididae</taxon>
        <taxon>Mesocestoides</taxon>
    </lineage>
</organism>
<dbReference type="AlphaFoldDB" id="A0A0R3UPE2"/>
<evidence type="ECO:0000256" key="1">
    <source>
        <dbReference type="ARBA" id="ARBA00004141"/>
    </source>
</evidence>
<dbReference type="PANTHER" id="PTHR24243:SF208">
    <property type="entry name" value="PYROKININ-1 RECEPTOR"/>
    <property type="match status" value="1"/>
</dbReference>
<sequence length="452" mass="51318">MNLSDTAHQNPDNPRPYAYLYENLCVYFLGWYLPTTIIVGAMGTLFSLFFLFCSKLFKSNMLIWLSSICIGDFLILMLEGLWILLKVWFKYDIRDQNDVICVLHKAASNYAIYWSAYMQCALSVERAYLVFKPLHARVQGGVSKRHAITWIIISLLLITPVMPYMIYWRVIDGDCDPTDRAIFYLTTVTDLIVWGIVPLLGMTVATVVICLNMARVGKKFNKSTAYPQKWTRKHSTITGSDSTGVEKRRGLSISALPISSSKSNPDIHTLSTRTMTHLDATNLANTRVELTHAKLQRQLTEQSSSRHNAQDNFGHVTRLLVCMNVAYMTSTFPLLIYLMYRNFSGVDVDPDVHRFFYYMCRSLCFLNSCTNWIFYCLVGKLFRAEAKHILLMCCGMRSTKSARGYSSPLENVLAPVQGIPTPTVTQHVCPGKRTRSISAAEIQRVVSAIPPR</sequence>
<dbReference type="SUPFAM" id="SSF81321">
    <property type="entry name" value="Family A G protein-coupled receptor-like"/>
    <property type="match status" value="1"/>
</dbReference>
<feature type="transmembrane region" description="Helical" evidence="8">
    <location>
        <begin position="355"/>
        <end position="378"/>
    </location>
</feature>
<feature type="transmembrane region" description="Helical" evidence="8">
    <location>
        <begin position="62"/>
        <end position="85"/>
    </location>
</feature>
<feature type="transmembrane region" description="Helical" evidence="8">
    <location>
        <begin position="31"/>
        <end position="53"/>
    </location>
</feature>
<evidence type="ECO:0000256" key="5">
    <source>
        <dbReference type="ARBA" id="ARBA00023136"/>
    </source>
</evidence>
<dbReference type="GO" id="GO:0004930">
    <property type="term" value="F:G protein-coupled receptor activity"/>
    <property type="evidence" value="ECO:0007669"/>
    <property type="project" value="UniProtKB-KW"/>
</dbReference>
<reference evidence="12" key="2">
    <citation type="submission" date="2019-11" db="UniProtKB">
        <authorList>
            <consortium name="WormBaseParasite"/>
        </authorList>
    </citation>
    <scope>IDENTIFICATION</scope>
</reference>
<keyword evidence="11" id="KW-1185">Reference proteome</keyword>
<dbReference type="InterPro" id="IPR017452">
    <property type="entry name" value="GPCR_Rhodpsn_7TM"/>
</dbReference>
<dbReference type="STRING" id="53468.A0A0R3UPE2"/>
<dbReference type="InterPro" id="IPR000276">
    <property type="entry name" value="GPCR_Rhodpsn"/>
</dbReference>
<protein>
    <submittedName>
        <fullName evidence="12">G_PROTEIN_RECEP_F1_2 domain-containing protein</fullName>
    </submittedName>
</protein>
<evidence type="ECO:0000313" key="11">
    <source>
        <dbReference type="Proteomes" id="UP000267029"/>
    </source>
</evidence>
<name>A0A0R3UPE2_MESCO</name>
<dbReference type="Proteomes" id="UP000267029">
    <property type="component" value="Unassembled WGS sequence"/>
</dbReference>
<keyword evidence="7" id="KW-0807">Transducer</keyword>
<gene>
    <name evidence="10" type="ORF">MCOS_LOCUS9715</name>
</gene>
<evidence type="ECO:0000259" key="9">
    <source>
        <dbReference type="PROSITE" id="PS50262"/>
    </source>
</evidence>
<dbReference type="WBParaSite" id="MCU_009695-RA">
    <property type="protein sequence ID" value="MCU_009695-RA"/>
    <property type="gene ID" value="MCU_009695"/>
</dbReference>
<evidence type="ECO:0000256" key="2">
    <source>
        <dbReference type="ARBA" id="ARBA00022692"/>
    </source>
</evidence>
<dbReference type="Pfam" id="PF00001">
    <property type="entry name" value="7tm_1"/>
    <property type="match status" value="1"/>
</dbReference>
<dbReference type="CDD" id="cd00637">
    <property type="entry name" value="7tm_classA_rhodopsin-like"/>
    <property type="match status" value="1"/>
</dbReference>
<evidence type="ECO:0000256" key="4">
    <source>
        <dbReference type="ARBA" id="ARBA00023040"/>
    </source>
</evidence>
<evidence type="ECO:0000256" key="7">
    <source>
        <dbReference type="ARBA" id="ARBA00023224"/>
    </source>
</evidence>
<dbReference type="PROSITE" id="PS50262">
    <property type="entry name" value="G_PROTEIN_RECEP_F1_2"/>
    <property type="match status" value="1"/>
</dbReference>
<reference evidence="10 11" key="1">
    <citation type="submission" date="2018-10" db="EMBL/GenBank/DDBJ databases">
        <authorList>
            <consortium name="Pathogen Informatics"/>
        </authorList>
    </citation>
    <scope>NUCLEOTIDE SEQUENCE [LARGE SCALE GENOMIC DNA]</scope>
</reference>
<keyword evidence="4" id="KW-0297">G-protein coupled receptor</keyword>